<evidence type="ECO:0000256" key="2">
    <source>
        <dbReference type="ARBA" id="ARBA00022448"/>
    </source>
</evidence>
<dbReference type="Pfam" id="PF06741">
    <property type="entry name" value="LsmAD"/>
    <property type="match status" value="1"/>
</dbReference>
<dbReference type="InterPro" id="IPR011990">
    <property type="entry name" value="TPR-like_helical_dom_sf"/>
</dbReference>
<dbReference type="Proteomes" id="UP001146793">
    <property type="component" value="Unassembled WGS sequence"/>
</dbReference>
<feature type="compositionally biased region" description="Polar residues" evidence="4">
    <location>
        <begin position="687"/>
        <end position="702"/>
    </location>
</feature>
<comment type="similarity">
    <text evidence="1">Belongs to the SNAP family.</text>
</comment>
<feature type="domain" description="LsmAD" evidence="5">
    <location>
        <begin position="412"/>
        <end position="468"/>
    </location>
</feature>
<feature type="compositionally biased region" description="Low complexity" evidence="4">
    <location>
        <begin position="511"/>
        <end position="526"/>
    </location>
</feature>
<dbReference type="GO" id="GO:0006886">
    <property type="term" value="P:intracellular protein transport"/>
    <property type="evidence" value="ECO:0007669"/>
    <property type="project" value="InterPro"/>
</dbReference>
<dbReference type="GO" id="GO:0005483">
    <property type="term" value="F:soluble NSF attachment protein activity"/>
    <property type="evidence" value="ECO:0007669"/>
    <property type="project" value="TreeGrafter"/>
</dbReference>
<feature type="region of interest" description="Disordered" evidence="4">
    <location>
        <begin position="546"/>
        <end position="587"/>
    </location>
</feature>
<dbReference type="PRINTS" id="PR00448">
    <property type="entry name" value="NSFATTACHMNT"/>
</dbReference>
<feature type="compositionally biased region" description="Low complexity" evidence="4">
    <location>
        <begin position="703"/>
        <end position="716"/>
    </location>
</feature>
<dbReference type="GO" id="GO:0019905">
    <property type="term" value="F:syntaxin binding"/>
    <property type="evidence" value="ECO:0007669"/>
    <property type="project" value="TreeGrafter"/>
</dbReference>
<evidence type="ECO:0000256" key="1">
    <source>
        <dbReference type="ARBA" id="ARBA00010050"/>
    </source>
</evidence>
<dbReference type="CDD" id="cd15832">
    <property type="entry name" value="SNAP"/>
    <property type="match status" value="1"/>
</dbReference>
<evidence type="ECO:0000313" key="7">
    <source>
        <dbReference type="Proteomes" id="UP001146793"/>
    </source>
</evidence>
<organism evidence="6 7">
    <name type="scientific">Anaeramoeba flamelloides</name>
    <dbReference type="NCBI Taxonomy" id="1746091"/>
    <lineage>
        <taxon>Eukaryota</taxon>
        <taxon>Metamonada</taxon>
        <taxon>Anaeramoebidae</taxon>
        <taxon>Anaeramoeba</taxon>
    </lineage>
</organism>
<dbReference type="Gene3D" id="1.25.40.10">
    <property type="entry name" value="Tetratricopeptide repeat domain"/>
    <property type="match status" value="1"/>
</dbReference>
<name>A0AAV8A7L3_9EUKA</name>
<dbReference type="Pfam" id="PF14438">
    <property type="entry name" value="SM-ATX"/>
    <property type="match status" value="1"/>
</dbReference>
<evidence type="ECO:0000313" key="6">
    <source>
        <dbReference type="EMBL" id="KAJ3450286.1"/>
    </source>
</evidence>
<dbReference type="GO" id="GO:0031201">
    <property type="term" value="C:SNARE complex"/>
    <property type="evidence" value="ECO:0007669"/>
    <property type="project" value="TreeGrafter"/>
</dbReference>
<comment type="caution">
    <text evidence="6">The sequence shown here is derived from an EMBL/GenBank/DDBJ whole genome shotgun (WGS) entry which is preliminary data.</text>
</comment>
<sequence>MSQNIDPQDLFQKAEKQFKTTNLVKRNKKYEDVSLMYFKAANLFKMSKKWEEAATSFIRAHECELILECRYQASTYLIKAAECYRKVSSDKVATTLTMAIDILIECGNFSIAAKCFKDIAEIYEKDHVLEKAILYYEKASDLFQSENENSQANQCKLKIALYSAELGKYDKAILIYEKLATESLGNNLSKWSAKEYFLKAGILYLCAGDVVSARKGYERYQELDLTFKSQTEKSSQRLNFLFSNLVGYFVNVKTNEGSEYEGILSSLNLKSKNFQLARSRLIAHPELLQNDICPLPNKGLFKISLKNLVSLKAVSVNFDLKKTKTNRNKNSKFAIDSRISSGQLGQERELEKWKPEQSLEESKLSNPSTLEWDLGYSSEEEGQSKEHNKRNQKQTKTYNKHWNQFETNKQLFGVNSEYNEEEYTSKLSVNSKKRQKANKLAQEIQTENKKKTNNSKKKTLTEEEESPNSTKYSRNRNQTTFEKSSSSENQRYESNSRYNRNHKNRDKFNHNYDNNNKSHNNNFDKANFSKPYNKVLFKKETIEKNERLHFKKTKNSQNREKGNREDNYQTNPIKNKRFFGKSKSQIEKENYVKKQQMFVRDLKHSGKKSITNSLSKKNTNNNQKHNSNSNNTNNANNNSGRSSNNNNYNNHNDTHNNVRGRNKNYHNHNGRNQKTDGRRDKKAMSPISKNNDNTKYHPSNKFQSNNDNYNQKNHYNSRSKNLNHGNRNLDSSLQKIGNIKKNKKKIETLRKKLLTITNINDYFCTLMETIVLKNPKKTSMYWPEPDYTNQYQSPYDINYHQNPQQDPYYLNNQNMEIQMNYIQQQQQQQQMQQPQQTQQQQQTQMQQQQQQLSEMGIQTIQPMYGYQMQAQQQIPMEMGMGIMPMDSQMYYNHVNPMQYPMQYQQMPTLHQQQNYDFQQYNQYEEYMDPNQMMMNKMMDRYPTQDMGYQNYSSNGPNNNYNNGMN</sequence>
<feature type="region of interest" description="Disordered" evidence="4">
    <location>
        <begin position="603"/>
        <end position="729"/>
    </location>
</feature>
<feature type="region of interest" description="Disordered" evidence="4">
    <location>
        <begin position="425"/>
        <end position="528"/>
    </location>
</feature>
<keyword evidence="2" id="KW-0813">Transport</keyword>
<feature type="compositionally biased region" description="Basic and acidic residues" evidence="4">
    <location>
        <begin position="673"/>
        <end position="683"/>
    </location>
</feature>
<evidence type="ECO:0000256" key="3">
    <source>
        <dbReference type="ARBA" id="ARBA00022927"/>
    </source>
</evidence>
<proteinExistence type="inferred from homology"/>
<dbReference type="SUPFAM" id="SSF48452">
    <property type="entry name" value="TPR-like"/>
    <property type="match status" value="1"/>
</dbReference>
<feature type="region of interest" description="Disordered" evidence="4">
    <location>
        <begin position="346"/>
        <end position="402"/>
    </location>
</feature>
<evidence type="ECO:0000259" key="5">
    <source>
        <dbReference type="SMART" id="SM01272"/>
    </source>
</evidence>
<dbReference type="EMBL" id="JANTQA010000012">
    <property type="protein sequence ID" value="KAJ3450286.1"/>
    <property type="molecule type" value="Genomic_DNA"/>
</dbReference>
<accession>A0AAV8A7L3</accession>
<protein>
    <submittedName>
        <fullName evidence="6">Soluble nsf attachment protein snap</fullName>
    </submittedName>
</protein>
<dbReference type="InterPro" id="IPR000744">
    <property type="entry name" value="NSF_attach"/>
</dbReference>
<dbReference type="AlphaFoldDB" id="A0AAV8A7L3"/>
<dbReference type="GO" id="GO:0005774">
    <property type="term" value="C:vacuolar membrane"/>
    <property type="evidence" value="ECO:0007669"/>
    <property type="project" value="TreeGrafter"/>
</dbReference>
<feature type="compositionally biased region" description="Basic residues" evidence="4">
    <location>
        <begin position="658"/>
        <end position="671"/>
    </location>
</feature>
<keyword evidence="3" id="KW-0653">Protein transport</keyword>
<dbReference type="InterPro" id="IPR009604">
    <property type="entry name" value="LsmAD_domain"/>
</dbReference>
<feature type="compositionally biased region" description="Basic and acidic residues" evidence="4">
    <location>
        <begin position="346"/>
        <end position="363"/>
    </location>
</feature>
<dbReference type="InterPro" id="IPR025852">
    <property type="entry name" value="SM_dom_ATX"/>
</dbReference>
<dbReference type="GO" id="GO:0035494">
    <property type="term" value="P:SNARE complex disassembly"/>
    <property type="evidence" value="ECO:0007669"/>
    <property type="project" value="TreeGrafter"/>
</dbReference>
<dbReference type="PANTHER" id="PTHR13768">
    <property type="entry name" value="SOLUBLE NSF ATTACHMENT PROTEIN SNAP"/>
    <property type="match status" value="1"/>
</dbReference>
<dbReference type="SMART" id="SM01272">
    <property type="entry name" value="LsmAD"/>
    <property type="match status" value="1"/>
</dbReference>
<feature type="compositionally biased region" description="Polar residues" evidence="4">
    <location>
        <begin position="718"/>
        <end position="729"/>
    </location>
</feature>
<feature type="compositionally biased region" description="Low complexity" evidence="4">
    <location>
        <begin position="608"/>
        <end position="657"/>
    </location>
</feature>
<reference evidence="6" key="1">
    <citation type="submission" date="2022-08" db="EMBL/GenBank/DDBJ databases">
        <title>Novel sulphate-reducing endosymbionts in the free-living metamonad Anaeramoeba.</title>
        <authorList>
            <person name="Jerlstrom-Hultqvist J."/>
            <person name="Cepicka I."/>
            <person name="Gallot-Lavallee L."/>
            <person name="Salas-Leiva D."/>
            <person name="Curtis B.A."/>
            <person name="Zahonova K."/>
            <person name="Pipaliya S."/>
            <person name="Dacks J."/>
            <person name="Roger A.J."/>
        </authorList>
    </citation>
    <scope>NUCLEOTIDE SEQUENCE</scope>
    <source>
        <strain evidence="6">Busselton2</strain>
    </source>
</reference>
<gene>
    <name evidence="6" type="ORF">M0812_06457</name>
</gene>
<evidence type="ECO:0000256" key="4">
    <source>
        <dbReference type="SAM" id="MobiDB-lite"/>
    </source>
</evidence>
<feature type="compositionally biased region" description="Basic and acidic residues" evidence="4">
    <location>
        <begin position="557"/>
        <end position="567"/>
    </location>
</feature>
<dbReference type="PANTHER" id="PTHR13768:SF8">
    <property type="entry name" value="ALPHA-SOLUBLE NSF ATTACHMENT PROTEIN"/>
    <property type="match status" value="1"/>
</dbReference>
<feature type="compositionally biased region" description="Polar residues" evidence="4">
    <location>
        <begin position="467"/>
        <end position="498"/>
    </location>
</feature>
<dbReference type="Pfam" id="PF14938">
    <property type="entry name" value="SNAP"/>
    <property type="match status" value="1"/>
</dbReference>